<dbReference type="CDD" id="cd01948">
    <property type="entry name" value="EAL"/>
    <property type="match status" value="1"/>
</dbReference>
<dbReference type="OrthoDB" id="9804951at2"/>
<dbReference type="RefSeq" id="WP_123637554.1">
    <property type="nucleotide sequence ID" value="NZ_RJUK01000001.1"/>
</dbReference>
<keyword evidence="5" id="KW-1185">Reference proteome</keyword>
<dbReference type="SUPFAM" id="SSF55073">
    <property type="entry name" value="Nucleotide cyclase"/>
    <property type="match status" value="1"/>
</dbReference>
<keyword evidence="1" id="KW-0472">Membrane</keyword>
<reference evidence="4 5" key="1">
    <citation type="submission" date="2018-11" db="EMBL/GenBank/DDBJ databases">
        <title>Genomic Encyclopedia of Type Strains, Phase IV (KMG-IV): sequencing the most valuable type-strain genomes for metagenomic binning, comparative biology and taxonomic classification.</title>
        <authorList>
            <person name="Goeker M."/>
        </authorList>
    </citation>
    <scope>NUCLEOTIDE SEQUENCE [LARGE SCALE GENOMIC DNA]</scope>
    <source>
        <strain evidence="4 5">DSM 16974</strain>
    </source>
</reference>
<evidence type="ECO:0000313" key="4">
    <source>
        <dbReference type="EMBL" id="ROQ20395.1"/>
    </source>
</evidence>
<dbReference type="GO" id="GO:0071111">
    <property type="term" value="F:cyclic-guanylate-specific phosphodiesterase activity"/>
    <property type="evidence" value="ECO:0007669"/>
    <property type="project" value="InterPro"/>
</dbReference>
<gene>
    <name evidence="4" type="ORF">EDC38_1000</name>
</gene>
<dbReference type="InterPro" id="IPR050706">
    <property type="entry name" value="Cyclic-di-GMP_PDE-like"/>
</dbReference>
<dbReference type="InterPro" id="IPR029787">
    <property type="entry name" value="Nucleotide_cyclase"/>
</dbReference>
<keyword evidence="1" id="KW-0812">Transmembrane</keyword>
<name>A0A3N1NW26_9GAMM</name>
<sequence length="511" mass="57134">MTPVRIALIYLALASLWILLSDRVLYWLVAADSTSFLFWQTTKGWLFVIASSVIIYLLAFRLNWALSRQLDLKRRHLSLVRRKAYTDYLTGLPNRRFGLRVMRRLLGQAERSDKGFCVILLDLDDFKQVNDSLGHRAGDQLIVALAERLKAQLGLGEHLVRQGGDEFLMMCAGTESRHRVAARAGALLEALTEPVTLDGMELTVTASAGVACYPDDGRQLLGLMRSVDLALHHSKKYKHCFNFYQPEMATSLQHRFDLQQKLREALDENGLEVFFQPVYEPVEGRCTGSEALVRWRTAEGFISPADFIPVAEQSGQIRKLGMMVLRKAFSHTVALIKESGQALTISVNVSPKQFVHGYIVSDLQQALHESGIDPRCVILEITEGVLLNNVIEAAEVLNQLTDLGVAISMDDFGQGYSSLSYLRQHPFSYLKIDRSFVQGMDQSRQDRALVEASVAMAQALNLKVVAEGVETQTQSLALEGLGVDYLQGFWLARPMPGDEYRALVLQQTVNA</sequence>
<dbReference type="PANTHER" id="PTHR33121:SF70">
    <property type="entry name" value="SIGNALING PROTEIN YKOW"/>
    <property type="match status" value="1"/>
</dbReference>
<dbReference type="Proteomes" id="UP000273643">
    <property type="component" value="Unassembled WGS sequence"/>
</dbReference>
<proteinExistence type="predicted"/>
<dbReference type="Pfam" id="PF00563">
    <property type="entry name" value="EAL"/>
    <property type="match status" value="1"/>
</dbReference>
<evidence type="ECO:0000256" key="1">
    <source>
        <dbReference type="SAM" id="Phobius"/>
    </source>
</evidence>
<dbReference type="NCBIfam" id="TIGR00254">
    <property type="entry name" value="GGDEF"/>
    <property type="match status" value="1"/>
</dbReference>
<evidence type="ECO:0000259" key="2">
    <source>
        <dbReference type="PROSITE" id="PS50883"/>
    </source>
</evidence>
<evidence type="ECO:0000313" key="5">
    <source>
        <dbReference type="Proteomes" id="UP000273643"/>
    </source>
</evidence>
<feature type="domain" description="EAL" evidence="2">
    <location>
        <begin position="255"/>
        <end position="508"/>
    </location>
</feature>
<dbReference type="SUPFAM" id="SSF141868">
    <property type="entry name" value="EAL domain-like"/>
    <property type="match status" value="1"/>
</dbReference>
<feature type="transmembrane region" description="Helical" evidence="1">
    <location>
        <begin position="45"/>
        <end position="66"/>
    </location>
</feature>
<dbReference type="SMART" id="SM00267">
    <property type="entry name" value="GGDEF"/>
    <property type="match status" value="1"/>
</dbReference>
<dbReference type="Pfam" id="PF00990">
    <property type="entry name" value="GGDEF"/>
    <property type="match status" value="1"/>
</dbReference>
<comment type="caution">
    <text evidence="4">The sequence shown here is derived from an EMBL/GenBank/DDBJ whole genome shotgun (WGS) entry which is preliminary data.</text>
</comment>
<dbReference type="InterPro" id="IPR001633">
    <property type="entry name" value="EAL_dom"/>
</dbReference>
<protein>
    <submittedName>
        <fullName evidence="4">Diguanylate cyclase (GGDEF)-like protein</fullName>
    </submittedName>
</protein>
<dbReference type="InterPro" id="IPR043128">
    <property type="entry name" value="Rev_trsase/Diguanyl_cyclase"/>
</dbReference>
<keyword evidence="1" id="KW-1133">Transmembrane helix</keyword>
<dbReference type="CDD" id="cd01949">
    <property type="entry name" value="GGDEF"/>
    <property type="match status" value="1"/>
</dbReference>
<accession>A0A3N1NW26</accession>
<dbReference type="Gene3D" id="3.30.70.270">
    <property type="match status" value="1"/>
</dbReference>
<dbReference type="SMART" id="SM00052">
    <property type="entry name" value="EAL"/>
    <property type="match status" value="1"/>
</dbReference>
<dbReference type="InterPro" id="IPR000160">
    <property type="entry name" value="GGDEF_dom"/>
</dbReference>
<organism evidence="4 5">
    <name type="scientific">Marinimicrobium koreense</name>
    <dbReference type="NCBI Taxonomy" id="306545"/>
    <lineage>
        <taxon>Bacteria</taxon>
        <taxon>Pseudomonadati</taxon>
        <taxon>Pseudomonadota</taxon>
        <taxon>Gammaproteobacteria</taxon>
        <taxon>Cellvibrionales</taxon>
        <taxon>Cellvibrionaceae</taxon>
        <taxon>Marinimicrobium</taxon>
    </lineage>
</organism>
<dbReference type="PROSITE" id="PS50887">
    <property type="entry name" value="GGDEF"/>
    <property type="match status" value="1"/>
</dbReference>
<dbReference type="AlphaFoldDB" id="A0A3N1NW26"/>
<evidence type="ECO:0000259" key="3">
    <source>
        <dbReference type="PROSITE" id="PS50887"/>
    </source>
</evidence>
<dbReference type="EMBL" id="RJUK01000001">
    <property type="protein sequence ID" value="ROQ20395.1"/>
    <property type="molecule type" value="Genomic_DNA"/>
</dbReference>
<dbReference type="Gene3D" id="3.20.20.450">
    <property type="entry name" value="EAL domain"/>
    <property type="match status" value="1"/>
</dbReference>
<dbReference type="PROSITE" id="PS50883">
    <property type="entry name" value="EAL"/>
    <property type="match status" value="1"/>
</dbReference>
<dbReference type="PANTHER" id="PTHR33121">
    <property type="entry name" value="CYCLIC DI-GMP PHOSPHODIESTERASE PDEF"/>
    <property type="match status" value="1"/>
</dbReference>
<dbReference type="InterPro" id="IPR035919">
    <property type="entry name" value="EAL_sf"/>
</dbReference>
<feature type="domain" description="GGDEF" evidence="3">
    <location>
        <begin position="114"/>
        <end position="246"/>
    </location>
</feature>